<dbReference type="EMBL" id="AMCI01000301">
    <property type="protein sequence ID" value="EJX09864.1"/>
    <property type="molecule type" value="Genomic_DNA"/>
</dbReference>
<name>J9GQ06_9ZZZZ</name>
<organism evidence="1">
    <name type="scientific">gut metagenome</name>
    <dbReference type="NCBI Taxonomy" id="749906"/>
    <lineage>
        <taxon>unclassified sequences</taxon>
        <taxon>metagenomes</taxon>
        <taxon>organismal metagenomes</taxon>
    </lineage>
</organism>
<reference evidence="1" key="1">
    <citation type="journal article" date="2012" name="PLoS ONE">
        <title>Gene sets for utilization of primary and secondary nutrition supplies in the distal gut of endangered iberian lynx.</title>
        <authorList>
            <person name="Alcaide M."/>
            <person name="Messina E."/>
            <person name="Richter M."/>
            <person name="Bargiela R."/>
            <person name="Peplies J."/>
            <person name="Huws S.A."/>
            <person name="Newbold C.J."/>
            <person name="Golyshin P.N."/>
            <person name="Simon M.A."/>
            <person name="Lopez G."/>
            <person name="Yakimov M.M."/>
            <person name="Ferrer M."/>
        </authorList>
    </citation>
    <scope>NUCLEOTIDE SEQUENCE</scope>
</reference>
<comment type="caution">
    <text evidence="1">The sequence shown here is derived from an EMBL/GenBank/DDBJ whole genome shotgun (WGS) entry which is preliminary data.</text>
</comment>
<accession>J9GQ06</accession>
<protein>
    <submittedName>
        <fullName evidence="1">Uncharacterized protein</fullName>
    </submittedName>
</protein>
<dbReference type="AlphaFoldDB" id="J9GQ06"/>
<sequence>MLHKLTYNNYNICWTIAIDIALHINTPNNWSTLCHATYPQKSKRTATIGAALT</sequence>
<proteinExistence type="predicted"/>
<evidence type="ECO:0000313" key="1">
    <source>
        <dbReference type="EMBL" id="EJX09864.1"/>
    </source>
</evidence>
<gene>
    <name evidence="1" type="ORF">EVA_02026</name>
</gene>